<sequence>MPAVKENARLRNIPQDVLNVSGPSIGWARLRVASEESDWQFLDVRLRPSLILALYLSQLRHRPSPPPSAPVLVPLNLLSHRTRSLTPPSLPRLVAAGSLLLLGAAHLVLSGYSPSDLASPPEYVASLHKQRDAIKSH</sequence>
<name>A0AAD7TM02_9APHY</name>
<evidence type="ECO:0000313" key="1">
    <source>
        <dbReference type="EMBL" id="KAJ8468914.1"/>
    </source>
</evidence>
<organism evidence="1 2">
    <name type="scientific">Trametes cubensis</name>
    <dbReference type="NCBI Taxonomy" id="1111947"/>
    <lineage>
        <taxon>Eukaryota</taxon>
        <taxon>Fungi</taxon>
        <taxon>Dikarya</taxon>
        <taxon>Basidiomycota</taxon>
        <taxon>Agaricomycotina</taxon>
        <taxon>Agaricomycetes</taxon>
        <taxon>Polyporales</taxon>
        <taxon>Polyporaceae</taxon>
        <taxon>Trametes</taxon>
    </lineage>
</organism>
<dbReference type="Proteomes" id="UP001215151">
    <property type="component" value="Unassembled WGS sequence"/>
</dbReference>
<evidence type="ECO:0000313" key="2">
    <source>
        <dbReference type="Proteomes" id="UP001215151"/>
    </source>
</evidence>
<accession>A0AAD7TM02</accession>
<comment type="caution">
    <text evidence="1">The sequence shown here is derived from an EMBL/GenBank/DDBJ whole genome shotgun (WGS) entry which is preliminary data.</text>
</comment>
<dbReference type="AlphaFoldDB" id="A0AAD7TM02"/>
<reference evidence="1" key="1">
    <citation type="submission" date="2022-11" db="EMBL/GenBank/DDBJ databases">
        <title>Genome Sequence of Cubamyces cubensis.</title>
        <authorList>
            <person name="Buettner E."/>
        </authorList>
    </citation>
    <scope>NUCLEOTIDE SEQUENCE</scope>
    <source>
        <strain evidence="1">MPL-01</strain>
    </source>
</reference>
<proteinExistence type="predicted"/>
<protein>
    <submittedName>
        <fullName evidence="1">Uncharacterized protein</fullName>
    </submittedName>
</protein>
<gene>
    <name evidence="1" type="ORF">ONZ51_g9338</name>
</gene>
<keyword evidence="2" id="KW-1185">Reference proteome</keyword>
<dbReference type="EMBL" id="JAPEVG010000315">
    <property type="protein sequence ID" value="KAJ8468914.1"/>
    <property type="molecule type" value="Genomic_DNA"/>
</dbReference>